<dbReference type="Proteomes" id="UP000694559">
    <property type="component" value="Unplaced"/>
</dbReference>
<protein>
    <recommendedName>
        <fullName evidence="2">TFIIS central domain-containing protein</fullName>
    </recommendedName>
</protein>
<feature type="region of interest" description="Disordered" evidence="1">
    <location>
        <begin position="128"/>
        <end position="150"/>
    </location>
</feature>
<dbReference type="PANTHER" id="PTHR11477:SF13">
    <property type="entry name" value="DEATH-INDUCER OBLITERATOR 1"/>
    <property type="match status" value="1"/>
</dbReference>
<proteinExistence type="predicted"/>
<dbReference type="GO" id="GO:0005634">
    <property type="term" value="C:nucleus"/>
    <property type="evidence" value="ECO:0007669"/>
    <property type="project" value="TreeGrafter"/>
</dbReference>
<evidence type="ECO:0000313" key="4">
    <source>
        <dbReference type="Proteomes" id="UP000694559"/>
    </source>
</evidence>
<reference evidence="3" key="1">
    <citation type="submission" date="2025-08" db="UniProtKB">
        <authorList>
            <consortium name="Ensembl"/>
        </authorList>
    </citation>
    <scope>IDENTIFICATION</scope>
</reference>
<evidence type="ECO:0000313" key="3">
    <source>
        <dbReference type="Ensembl" id="ENSNNAP00000027190.1"/>
    </source>
</evidence>
<name>A0A8C6YBU2_NAJNA</name>
<reference evidence="3" key="2">
    <citation type="submission" date="2025-09" db="UniProtKB">
        <authorList>
            <consortium name="Ensembl"/>
        </authorList>
    </citation>
    <scope>IDENTIFICATION</scope>
</reference>
<dbReference type="InterPro" id="IPR003618">
    <property type="entry name" value="TFIIS_cen_dom"/>
</dbReference>
<sequence>MEFTAYQSKKAGTKKKNSRKQIGLTSEILSTSCRRRKKFLKQNTIMASFVLLKNTNRERKEMRDYCLTAPRGKQLAPQIQHKKFPAFRKLQVSLYDILDKNCVPTLKKSYQISNVEAMLGKVKKGTTEVDNSTEAGGFSEELDPEQTNSDCDIRKSRNGAKSSKCLVLSDQSLFATLSFIEPNHGNAVMDPCHTQTDEDRKRNFQEASVPIFDAEKMSTQCLEPSEKCIESGSHMVREIEKDGAYYKTEDDQDVEEMRPRDSSETTISDVTQPYSLHSISVSDEGVLQNKEVIPVFSKDIFSKTSINRMILSDRNPLEGGRCQVSELLSSFSEINLKLDVQTLTSNKGEIKLPVKEMMGLSLNTLTEKIHEDQMTLEKEESNTKDCNKNTESFYRKLLKNNESQYDKAPLGVAEEKMAGDLEYGDDGLSDHGAECLLSDGNLAEQTYPDDDDGVFIHTEATMPVEDKQEEEGFLQCQSQSVKMVFYELFGSLVKLLGSPSINQKKSRLGRLTELEDSSNTEKYEGSGARLSSKRKEEDRLCLANRATCLGCRTKEKTTPKRTPKPIPRSWLSQEQSRIKVMEALTETLQKRLNESPDLDVQKNVASKIAKKVEMEIFKQFGRVDRLYKNKYRSLLFNLKSTGNQLFHKLMLGKVTPRRLVQMNSLEMASKELAEWRAKKNKRELEIIEKEARDVPRRCCEKFTHKGIVEIYREADIDVASEEIIESLLLEVPSLVGSNQIRELAADSDRVFEPATYKFTFQQQENPSQILHQNITYLEIDKRPQDKGRSVYVAQFMIFKSCGTGVGF</sequence>
<dbReference type="InterPro" id="IPR036575">
    <property type="entry name" value="TFIIS_cen_dom_sf"/>
</dbReference>
<dbReference type="Ensembl" id="ENSNNAT00000028489.1">
    <property type="protein sequence ID" value="ENSNNAP00000027190.1"/>
    <property type="gene ID" value="ENSNNAG00000017609.1"/>
</dbReference>
<dbReference type="SUPFAM" id="SSF46942">
    <property type="entry name" value="Elongation factor TFIIS domain 2"/>
    <property type="match status" value="1"/>
</dbReference>
<dbReference type="SMART" id="SM00510">
    <property type="entry name" value="TFS2M"/>
    <property type="match status" value="1"/>
</dbReference>
<feature type="domain" description="TFIIS central" evidence="2">
    <location>
        <begin position="576"/>
        <end position="695"/>
    </location>
</feature>
<dbReference type="AlphaFoldDB" id="A0A8C6YBU2"/>
<dbReference type="Pfam" id="PF07500">
    <property type="entry name" value="TFIIS_M"/>
    <property type="match status" value="1"/>
</dbReference>
<dbReference type="GO" id="GO:0006351">
    <property type="term" value="P:DNA-templated transcription"/>
    <property type="evidence" value="ECO:0007669"/>
    <property type="project" value="InterPro"/>
</dbReference>
<accession>A0A8C6YBU2</accession>
<feature type="region of interest" description="Disordered" evidence="1">
    <location>
        <begin position="512"/>
        <end position="531"/>
    </location>
</feature>
<dbReference type="PANTHER" id="PTHR11477">
    <property type="entry name" value="TRANSCRIPTION FACTOR S-II ZINC FINGER DOMAIN-CONTAINING PROTEIN"/>
    <property type="match status" value="1"/>
</dbReference>
<dbReference type="OrthoDB" id="1884872at2759"/>
<dbReference type="Gene3D" id="1.10.472.30">
    <property type="entry name" value="Transcription elongation factor S-II, central domain"/>
    <property type="match status" value="1"/>
</dbReference>
<dbReference type="GeneTree" id="ENSGT00940000155080"/>
<evidence type="ECO:0000256" key="1">
    <source>
        <dbReference type="SAM" id="MobiDB-lite"/>
    </source>
</evidence>
<dbReference type="PROSITE" id="PS51321">
    <property type="entry name" value="TFIIS_CENTRAL"/>
    <property type="match status" value="1"/>
</dbReference>
<organism evidence="3 4">
    <name type="scientific">Naja naja</name>
    <name type="common">Indian cobra</name>
    <dbReference type="NCBI Taxonomy" id="35670"/>
    <lineage>
        <taxon>Eukaryota</taxon>
        <taxon>Metazoa</taxon>
        <taxon>Chordata</taxon>
        <taxon>Craniata</taxon>
        <taxon>Vertebrata</taxon>
        <taxon>Euteleostomi</taxon>
        <taxon>Lepidosauria</taxon>
        <taxon>Squamata</taxon>
        <taxon>Bifurcata</taxon>
        <taxon>Unidentata</taxon>
        <taxon>Episquamata</taxon>
        <taxon>Toxicofera</taxon>
        <taxon>Serpentes</taxon>
        <taxon>Colubroidea</taxon>
        <taxon>Elapidae</taxon>
        <taxon>Elapinae</taxon>
        <taxon>Naja</taxon>
    </lineage>
</organism>
<evidence type="ECO:0000259" key="2">
    <source>
        <dbReference type="PROSITE" id="PS51321"/>
    </source>
</evidence>
<keyword evidence="4" id="KW-1185">Reference proteome</keyword>